<organism evidence="1 2">
    <name type="scientific">Ramlibacter aurantiacus</name>
    <dbReference type="NCBI Taxonomy" id="2801330"/>
    <lineage>
        <taxon>Bacteria</taxon>
        <taxon>Pseudomonadati</taxon>
        <taxon>Pseudomonadota</taxon>
        <taxon>Betaproteobacteria</taxon>
        <taxon>Burkholderiales</taxon>
        <taxon>Comamonadaceae</taxon>
        <taxon>Ramlibacter</taxon>
    </lineage>
</organism>
<dbReference type="EMBL" id="JAEQNA010000016">
    <property type="protein sequence ID" value="MBL0423424.1"/>
    <property type="molecule type" value="Genomic_DNA"/>
</dbReference>
<protein>
    <submittedName>
        <fullName evidence="1">Uncharacterized protein</fullName>
    </submittedName>
</protein>
<name>A0A937D460_9BURK</name>
<evidence type="ECO:0000313" key="2">
    <source>
        <dbReference type="Proteomes" id="UP000613011"/>
    </source>
</evidence>
<dbReference type="Proteomes" id="UP000613011">
    <property type="component" value="Unassembled WGS sequence"/>
</dbReference>
<keyword evidence="2" id="KW-1185">Reference proteome</keyword>
<gene>
    <name evidence="1" type="ORF">JI739_24025</name>
</gene>
<accession>A0A937D460</accession>
<evidence type="ECO:0000313" key="1">
    <source>
        <dbReference type="EMBL" id="MBL0423424.1"/>
    </source>
</evidence>
<reference evidence="1" key="1">
    <citation type="submission" date="2021-01" db="EMBL/GenBank/DDBJ databases">
        <title>Ramlibacter sp. strain AW1 16S ribosomal RNA gene Genome sequencing and assembly.</title>
        <authorList>
            <person name="Kang M."/>
        </authorList>
    </citation>
    <scope>NUCLEOTIDE SEQUENCE</scope>
    <source>
        <strain evidence="1">AW1</strain>
    </source>
</reference>
<dbReference type="AlphaFoldDB" id="A0A937D460"/>
<proteinExistence type="predicted"/>
<dbReference type="RefSeq" id="WP_201686560.1">
    <property type="nucleotide sequence ID" value="NZ_JAEQNA010000016.1"/>
</dbReference>
<sequence>MSYLLATTESKVRWYKFSFGPELKPGVFELLEVLDLHQVPAFGDKETAKRAALALGLKVWRYVKI</sequence>
<comment type="caution">
    <text evidence="1">The sequence shown here is derived from an EMBL/GenBank/DDBJ whole genome shotgun (WGS) entry which is preliminary data.</text>
</comment>